<gene>
    <name evidence="2" type="ORF">BGAL_0981g00010</name>
</gene>
<feature type="region of interest" description="Disordered" evidence="1">
    <location>
        <begin position="194"/>
        <end position="271"/>
    </location>
</feature>
<feature type="compositionally biased region" description="Polar residues" evidence="1">
    <location>
        <begin position="250"/>
        <end position="259"/>
    </location>
</feature>
<evidence type="ECO:0000256" key="1">
    <source>
        <dbReference type="SAM" id="MobiDB-lite"/>
    </source>
</evidence>
<organism evidence="2 3">
    <name type="scientific">Botrytis galanthina</name>
    <dbReference type="NCBI Taxonomy" id="278940"/>
    <lineage>
        <taxon>Eukaryota</taxon>
        <taxon>Fungi</taxon>
        <taxon>Dikarya</taxon>
        <taxon>Ascomycota</taxon>
        <taxon>Pezizomycotina</taxon>
        <taxon>Leotiomycetes</taxon>
        <taxon>Helotiales</taxon>
        <taxon>Sclerotiniaceae</taxon>
        <taxon>Botrytis</taxon>
    </lineage>
</organism>
<sequence length="271" mass="30606">MSEPPTSSLNPTQIRSSPRWFSFPYGQLGPMADALQSRQEILAEAFELMAAKQDRCIELLGNLLEGKPPGAKKSQSSTPRAGLPKYKKAGVDLSLLEGKTESLLFHSTGWLEKERGVFLKARGKNLVELSKHWANYLMRILGGDAEDEDNEEDGDSEKDIVKILRIWNEKQISEAYMAIGKLYYKSKEMKENETAVGSSSKVVRKKNQKRARIEEEEEEEVEEEEEEEEEEDGPVIRRKSKRNKGLVASQRGQEISEQNESAEDLDGSTLL</sequence>
<protein>
    <submittedName>
        <fullName evidence="2">Uncharacterized protein</fullName>
    </submittedName>
</protein>
<feature type="compositionally biased region" description="Acidic residues" evidence="1">
    <location>
        <begin position="214"/>
        <end position="233"/>
    </location>
</feature>
<feature type="compositionally biased region" description="Acidic residues" evidence="1">
    <location>
        <begin position="260"/>
        <end position="271"/>
    </location>
</feature>
<evidence type="ECO:0000313" key="3">
    <source>
        <dbReference type="Proteomes" id="UP000308671"/>
    </source>
</evidence>
<dbReference type="Proteomes" id="UP000308671">
    <property type="component" value="Unassembled WGS sequence"/>
</dbReference>
<name>A0A4S8QG66_9HELO</name>
<evidence type="ECO:0000313" key="2">
    <source>
        <dbReference type="EMBL" id="THV43737.1"/>
    </source>
</evidence>
<keyword evidence="3" id="KW-1185">Reference proteome</keyword>
<accession>A0A4S8QG66</accession>
<dbReference type="EMBL" id="PQXL01000976">
    <property type="protein sequence ID" value="THV43737.1"/>
    <property type="molecule type" value="Genomic_DNA"/>
</dbReference>
<proteinExistence type="predicted"/>
<reference evidence="2 3" key="1">
    <citation type="submission" date="2017-12" db="EMBL/GenBank/DDBJ databases">
        <title>Comparative genomics of Botrytis spp.</title>
        <authorList>
            <person name="Valero-Jimenez C.A."/>
            <person name="Tapia P."/>
            <person name="Veloso J."/>
            <person name="Silva-Moreno E."/>
            <person name="Staats M."/>
            <person name="Valdes J.H."/>
            <person name="Van Kan J.A.L."/>
        </authorList>
    </citation>
    <scope>NUCLEOTIDE SEQUENCE [LARGE SCALE GENOMIC DNA]</scope>
    <source>
        <strain evidence="2 3">MUCL435</strain>
    </source>
</reference>
<comment type="caution">
    <text evidence="2">The sequence shown here is derived from an EMBL/GenBank/DDBJ whole genome shotgun (WGS) entry which is preliminary data.</text>
</comment>
<dbReference type="AlphaFoldDB" id="A0A4S8QG66"/>